<dbReference type="InterPro" id="IPR000073">
    <property type="entry name" value="AB_hydrolase_1"/>
</dbReference>
<dbReference type="SUPFAM" id="SSF53474">
    <property type="entry name" value="alpha/beta-Hydrolases"/>
    <property type="match status" value="1"/>
</dbReference>
<dbReference type="NCBIfam" id="TIGR02240">
    <property type="entry name" value="PHA_depoly_arom"/>
    <property type="match status" value="1"/>
</dbReference>
<accession>A0A852XC79</accession>
<evidence type="ECO:0000259" key="1">
    <source>
        <dbReference type="Pfam" id="PF00561"/>
    </source>
</evidence>
<dbReference type="EMBL" id="JACBZX010000001">
    <property type="protein sequence ID" value="NYG36101.1"/>
    <property type="molecule type" value="Genomic_DNA"/>
</dbReference>
<reference evidence="2 3" key="1">
    <citation type="submission" date="2020-07" db="EMBL/GenBank/DDBJ databases">
        <title>Sequencing the genomes of 1000 actinobacteria strains.</title>
        <authorList>
            <person name="Klenk H.-P."/>
        </authorList>
    </citation>
    <scope>NUCLEOTIDE SEQUENCE [LARGE SCALE GENOMIC DNA]</scope>
    <source>
        <strain evidence="2 3">DSM 24723</strain>
    </source>
</reference>
<dbReference type="Pfam" id="PF00561">
    <property type="entry name" value="Abhydrolase_1"/>
    <property type="match status" value="1"/>
</dbReference>
<dbReference type="InterPro" id="IPR011942">
    <property type="entry name" value="PHA_depoly_arom"/>
</dbReference>
<comment type="caution">
    <text evidence="2">The sequence shown here is derived from an EMBL/GenBank/DDBJ whole genome shotgun (WGS) entry which is preliminary data.</text>
</comment>
<gene>
    <name evidence="2" type="ORF">BJY28_000570</name>
</gene>
<keyword evidence="3" id="KW-1185">Reference proteome</keyword>
<dbReference type="InterPro" id="IPR029058">
    <property type="entry name" value="AB_hydrolase_fold"/>
</dbReference>
<proteinExistence type="predicted"/>
<protein>
    <submittedName>
        <fullName evidence="2">Poly(3-hydroxyalkanoate) depolymerase</fullName>
    </submittedName>
</protein>
<dbReference type="Proteomes" id="UP000592181">
    <property type="component" value="Unassembled WGS sequence"/>
</dbReference>
<organism evidence="2 3">
    <name type="scientific">Janibacter alkaliphilus</name>
    <dbReference type="NCBI Taxonomy" id="1069963"/>
    <lineage>
        <taxon>Bacteria</taxon>
        <taxon>Bacillati</taxon>
        <taxon>Actinomycetota</taxon>
        <taxon>Actinomycetes</taxon>
        <taxon>Micrococcales</taxon>
        <taxon>Intrasporangiaceae</taxon>
        <taxon>Janibacter</taxon>
    </lineage>
</organism>
<name>A0A852XC79_9MICO</name>
<evidence type="ECO:0000313" key="2">
    <source>
        <dbReference type="EMBL" id="NYG36101.1"/>
    </source>
</evidence>
<sequence length="266" mass="29166">MSETVRQIRVHGRSVRVAHRSGTGVPLVVCNGIGASLDLLQPFVDALDESIPVIRFDVPGIGGSDQPRCPYSFVTLARTLGKVLNELGVTTFDVLGISWGGGLAQQVALQNPRRCRRLVLVSTGTGAMMVPGHPKVLSKMLTPRRYRDPEYAASVAATLYGGEMREDPELAERILDGHAPRTSGRGYRLQLLAGTGWSSLPYLPLLPQRTLIMAGDDDPIIPLINARIMHRAIRRSQLHVYPDGHLALVSRAWDLAPRVARFLRED</sequence>
<dbReference type="RefSeq" id="WP_343036931.1">
    <property type="nucleotide sequence ID" value="NZ_JACBZX010000001.1"/>
</dbReference>
<dbReference type="PANTHER" id="PTHR43433">
    <property type="entry name" value="HYDROLASE, ALPHA/BETA FOLD FAMILY PROTEIN"/>
    <property type="match status" value="1"/>
</dbReference>
<dbReference type="InterPro" id="IPR050471">
    <property type="entry name" value="AB_hydrolase"/>
</dbReference>
<dbReference type="PRINTS" id="PR00111">
    <property type="entry name" value="ABHYDROLASE"/>
</dbReference>
<dbReference type="GO" id="GO:0046503">
    <property type="term" value="P:glycerolipid catabolic process"/>
    <property type="evidence" value="ECO:0007669"/>
    <property type="project" value="TreeGrafter"/>
</dbReference>
<evidence type="ECO:0000313" key="3">
    <source>
        <dbReference type="Proteomes" id="UP000592181"/>
    </source>
</evidence>
<dbReference type="Gene3D" id="3.40.50.1820">
    <property type="entry name" value="alpha/beta hydrolase"/>
    <property type="match status" value="1"/>
</dbReference>
<dbReference type="AlphaFoldDB" id="A0A852XC79"/>
<dbReference type="PANTHER" id="PTHR43433:SF5">
    <property type="entry name" value="AB HYDROLASE-1 DOMAIN-CONTAINING PROTEIN"/>
    <property type="match status" value="1"/>
</dbReference>
<feature type="domain" description="AB hydrolase-1" evidence="1">
    <location>
        <begin position="26"/>
        <end position="247"/>
    </location>
</feature>
<dbReference type="GO" id="GO:0004806">
    <property type="term" value="F:triacylglycerol lipase activity"/>
    <property type="evidence" value="ECO:0007669"/>
    <property type="project" value="TreeGrafter"/>
</dbReference>